<dbReference type="EMBL" id="JBDFQZ010000006">
    <property type="protein sequence ID" value="KAK9715926.1"/>
    <property type="molecule type" value="Genomic_DNA"/>
</dbReference>
<dbReference type="Pfam" id="PF01476">
    <property type="entry name" value="LysM"/>
    <property type="match status" value="1"/>
</dbReference>
<gene>
    <name evidence="3" type="ORF">RND81_06G199200</name>
</gene>
<feature type="chain" id="PRO_5043497687" description="LysM domain-containing protein" evidence="1">
    <location>
        <begin position="31"/>
        <end position="95"/>
    </location>
</feature>
<feature type="signal peptide" evidence="1">
    <location>
        <begin position="1"/>
        <end position="30"/>
    </location>
</feature>
<reference evidence="3" key="1">
    <citation type="submission" date="2024-03" db="EMBL/GenBank/DDBJ databases">
        <title>WGS assembly of Saponaria officinalis var. Norfolk2.</title>
        <authorList>
            <person name="Jenkins J."/>
            <person name="Shu S."/>
            <person name="Grimwood J."/>
            <person name="Barry K."/>
            <person name="Goodstein D."/>
            <person name="Schmutz J."/>
            <person name="Leebens-Mack J."/>
            <person name="Osbourn A."/>
        </authorList>
    </citation>
    <scope>NUCLEOTIDE SEQUENCE [LARGE SCALE GENOMIC DNA]</scope>
    <source>
        <strain evidence="3">JIC</strain>
    </source>
</reference>
<protein>
    <recommendedName>
        <fullName evidence="2">LysM domain-containing protein</fullName>
    </recommendedName>
</protein>
<keyword evidence="4" id="KW-1185">Reference proteome</keyword>
<name>A0AAW1KC31_SAPOF</name>
<dbReference type="Proteomes" id="UP001443914">
    <property type="component" value="Unassembled WGS sequence"/>
</dbReference>
<evidence type="ECO:0000313" key="3">
    <source>
        <dbReference type="EMBL" id="KAK9715926.1"/>
    </source>
</evidence>
<proteinExistence type="predicted"/>
<evidence type="ECO:0000256" key="1">
    <source>
        <dbReference type="SAM" id="SignalP"/>
    </source>
</evidence>
<accession>A0AAW1KC31</accession>
<comment type="caution">
    <text evidence="3">The sequence shown here is derived from an EMBL/GenBank/DDBJ whole genome shotgun (WGS) entry which is preliminary data.</text>
</comment>
<dbReference type="InterPro" id="IPR018392">
    <property type="entry name" value="LysM"/>
</dbReference>
<dbReference type="Gene3D" id="3.10.350.10">
    <property type="entry name" value="LysM domain"/>
    <property type="match status" value="1"/>
</dbReference>
<evidence type="ECO:0000313" key="4">
    <source>
        <dbReference type="Proteomes" id="UP001443914"/>
    </source>
</evidence>
<dbReference type="PANTHER" id="PTHR33648">
    <property type="entry name" value="EMBRYO SAC 1"/>
    <property type="match status" value="1"/>
</dbReference>
<evidence type="ECO:0000259" key="2">
    <source>
        <dbReference type="Pfam" id="PF01476"/>
    </source>
</evidence>
<sequence length="95" mass="11053">MVYKMSVYYRATMCITLMLLLLNLCEKGYGVNLRDMQVPCEEVYMVKEGETLNSISEKCGDPFIIEENPHINDPDDVFPGLIIKITPFRLYSYKF</sequence>
<dbReference type="PANTHER" id="PTHR33648:SF33">
    <property type="entry name" value="PEPTIDOGLYCAN-BINDING LYSM DOMAIN PROTEIN"/>
    <property type="match status" value="1"/>
</dbReference>
<organism evidence="3 4">
    <name type="scientific">Saponaria officinalis</name>
    <name type="common">Common soapwort</name>
    <name type="synonym">Lychnis saponaria</name>
    <dbReference type="NCBI Taxonomy" id="3572"/>
    <lineage>
        <taxon>Eukaryota</taxon>
        <taxon>Viridiplantae</taxon>
        <taxon>Streptophyta</taxon>
        <taxon>Embryophyta</taxon>
        <taxon>Tracheophyta</taxon>
        <taxon>Spermatophyta</taxon>
        <taxon>Magnoliopsida</taxon>
        <taxon>eudicotyledons</taxon>
        <taxon>Gunneridae</taxon>
        <taxon>Pentapetalae</taxon>
        <taxon>Caryophyllales</taxon>
        <taxon>Caryophyllaceae</taxon>
        <taxon>Caryophylleae</taxon>
        <taxon>Saponaria</taxon>
    </lineage>
</organism>
<dbReference type="AlphaFoldDB" id="A0AAW1KC31"/>
<keyword evidence="1" id="KW-0732">Signal</keyword>
<feature type="domain" description="LysM" evidence="2">
    <location>
        <begin position="44"/>
        <end position="86"/>
    </location>
</feature>
<dbReference type="InterPro" id="IPR036779">
    <property type="entry name" value="LysM_dom_sf"/>
</dbReference>